<dbReference type="PROSITE" id="PS50977">
    <property type="entry name" value="HTH_TETR_2"/>
    <property type="match status" value="1"/>
</dbReference>
<feature type="DNA-binding region" description="H-T-H motif" evidence="4">
    <location>
        <begin position="28"/>
        <end position="47"/>
    </location>
</feature>
<dbReference type="Proteomes" id="UP000093053">
    <property type="component" value="Chromosome"/>
</dbReference>
<dbReference type="InterPro" id="IPR036271">
    <property type="entry name" value="Tet_transcr_reg_TetR-rel_C_sf"/>
</dbReference>
<organism evidence="6 7">
    <name type="scientific">Lentzea guizhouensis</name>
    <dbReference type="NCBI Taxonomy" id="1586287"/>
    <lineage>
        <taxon>Bacteria</taxon>
        <taxon>Bacillati</taxon>
        <taxon>Actinomycetota</taxon>
        <taxon>Actinomycetes</taxon>
        <taxon>Pseudonocardiales</taxon>
        <taxon>Pseudonocardiaceae</taxon>
        <taxon>Lentzea</taxon>
    </lineage>
</organism>
<evidence type="ECO:0000256" key="1">
    <source>
        <dbReference type="ARBA" id="ARBA00023015"/>
    </source>
</evidence>
<dbReference type="Pfam" id="PF21597">
    <property type="entry name" value="TetR_C_43"/>
    <property type="match status" value="1"/>
</dbReference>
<accession>A0A1B2HVA8</accession>
<dbReference type="PRINTS" id="PR00455">
    <property type="entry name" value="HTHTETR"/>
</dbReference>
<evidence type="ECO:0000313" key="7">
    <source>
        <dbReference type="Proteomes" id="UP000093053"/>
    </source>
</evidence>
<dbReference type="InterPro" id="IPR001647">
    <property type="entry name" value="HTH_TetR"/>
</dbReference>
<dbReference type="Pfam" id="PF00440">
    <property type="entry name" value="TetR_N"/>
    <property type="match status" value="1"/>
</dbReference>
<name>A0A1B2HVA8_9PSEU</name>
<dbReference type="GO" id="GO:0003700">
    <property type="term" value="F:DNA-binding transcription factor activity"/>
    <property type="evidence" value="ECO:0007669"/>
    <property type="project" value="TreeGrafter"/>
</dbReference>
<dbReference type="GO" id="GO:0000976">
    <property type="term" value="F:transcription cis-regulatory region binding"/>
    <property type="evidence" value="ECO:0007669"/>
    <property type="project" value="TreeGrafter"/>
</dbReference>
<dbReference type="SUPFAM" id="SSF48498">
    <property type="entry name" value="Tetracyclin repressor-like, C-terminal domain"/>
    <property type="match status" value="1"/>
</dbReference>
<keyword evidence="7" id="KW-1185">Reference proteome</keyword>
<dbReference type="RefSeq" id="WP_065920021.1">
    <property type="nucleotide sequence ID" value="NZ_CP016793.1"/>
</dbReference>
<dbReference type="AlphaFoldDB" id="A0A1B2HVA8"/>
<protein>
    <recommendedName>
        <fullName evidence="5">HTH tetR-type domain-containing protein</fullName>
    </recommendedName>
</protein>
<dbReference type="EMBL" id="CP016793">
    <property type="protein sequence ID" value="ANZ41686.1"/>
    <property type="molecule type" value="Genomic_DNA"/>
</dbReference>
<keyword evidence="3" id="KW-0804">Transcription</keyword>
<keyword evidence="2 4" id="KW-0238">DNA-binding</keyword>
<proteinExistence type="predicted"/>
<dbReference type="PANTHER" id="PTHR30055:SF234">
    <property type="entry name" value="HTH-TYPE TRANSCRIPTIONAL REGULATOR BETI"/>
    <property type="match status" value="1"/>
</dbReference>
<dbReference type="InterPro" id="IPR009057">
    <property type="entry name" value="Homeodomain-like_sf"/>
</dbReference>
<sequence length="175" mass="18284">MRADARRNYELILAAAEAEVARTGADASLEKIARDAGVGSATLHRHFPTRQALLEAVFHDRVEVLCAQAGRLATAEDPGQALVDWLRDLAVYGATTRGLAESLLHTPAGSGCEVMLRDAGGELLRLAQEAGAVRDGVGIDDLLTLVNAVSLATGDAGDAARLATLALEGVRPADY</sequence>
<dbReference type="STRING" id="1586287.BBK82_42800"/>
<gene>
    <name evidence="6" type="ORF">BBK82_42800</name>
</gene>
<evidence type="ECO:0000256" key="4">
    <source>
        <dbReference type="PROSITE-ProRule" id="PRU00335"/>
    </source>
</evidence>
<feature type="domain" description="HTH tetR-type" evidence="5">
    <location>
        <begin position="6"/>
        <end position="65"/>
    </location>
</feature>
<dbReference type="Gene3D" id="1.10.357.10">
    <property type="entry name" value="Tetracycline Repressor, domain 2"/>
    <property type="match status" value="1"/>
</dbReference>
<dbReference type="InterPro" id="IPR050109">
    <property type="entry name" value="HTH-type_TetR-like_transc_reg"/>
</dbReference>
<evidence type="ECO:0000313" key="6">
    <source>
        <dbReference type="EMBL" id="ANZ41686.1"/>
    </source>
</evidence>
<dbReference type="OrthoDB" id="9795011at2"/>
<dbReference type="KEGG" id="led:BBK82_42800"/>
<evidence type="ECO:0000256" key="3">
    <source>
        <dbReference type="ARBA" id="ARBA00023163"/>
    </source>
</evidence>
<keyword evidence="1" id="KW-0805">Transcription regulation</keyword>
<reference evidence="6 7" key="1">
    <citation type="submission" date="2016-07" db="EMBL/GenBank/DDBJ databases">
        <title>Complete genome sequence of the Lentzea guizhouensis DHS C013.</title>
        <authorList>
            <person name="Cao C."/>
        </authorList>
    </citation>
    <scope>NUCLEOTIDE SEQUENCE [LARGE SCALE GENOMIC DNA]</scope>
    <source>
        <strain evidence="6 7">DHS C013</strain>
    </source>
</reference>
<evidence type="ECO:0000259" key="5">
    <source>
        <dbReference type="PROSITE" id="PS50977"/>
    </source>
</evidence>
<dbReference type="InterPro" id="IPR049445">
    <property type="entry name" value="TetR_SbtR-like_C"/>
</dbReference>
<dbReference type="PANTHER" id="PTHR30055">
    <property type="entry name" value="HTH-TYPE TRANSCRIPTIONAL REGULATOR RUTR"/>
    <property type="match status" value="1"/>
</dbReference>
<dbReference type="SUPFAM" id="SSF46689">
    <property type="entry name" value="Homeodomain-like"/>
    <property type="match status" value="1"/>
</dbReference>
<evidence type="ECO:0000256" key="2">
    <source>
        <dbReference type="ARBA" id="ARBA00023125"/>
    </source>
</evidence>